<evidence type="ECO:0000313" key="2">
    <source>
        <dbReference type="Proteomes" id="UP000824013"/>
    </source>
</evidence>
<proteinExistence type="predicted"/>
<dbReference type="Proteomes" id="UP000824013">
    <property type="component" value="Unassembled WGS sequence"/>
</dbReference>
<reference evidence="1" key="2">
    <citation type="submission" date="2021-04" db="EMBL/GenBank/DDBJ databases">
        <authorList>
            <person name="Gilroy R."/>
        </authorList>
    </citation>
    <scope>NUCLEOTIDE SEQUENCE</scope>
    <source>
        <strain evidence="1">3204</strain>
    </source>
</reference>
<accession>A0A9D2CPB6</accession>
<protein>
    <submittedName>
        <fullName evidence="1">Bacteriocin immunity protein</fullName>
    </submittedName>
</protein>
<dbReference type="EMBL" id="DXCM01000060">
    <property type="protein sequence ID" value="HIY92913.1"/>
    <property type="molecule type" value="Genomic_DNA"/>
</dbReference>
<gene>
    <name evidence="1" type="ORF">H9820_08255</name>
</gene>
<evidence type="ECO:0000313" key="1">
    <source>
        <dbReference type="EMBL" id="HIY92913.1"/>
    </source>
</evidence>
<reference evidence="1" key="1">
    <citation type="journal article" date="2021" name="PeerJ">
        <title>Extensive microbial diversity within the chicken gut microbiome revealed by metagenomics and culture.</title>
        <authorList>
            <person name="Gilroy R."/>
            <person name="Ravi A."/>
            <person name="Getino M."/>
            <person name="Pursley I."/>
            <person name="Horton D.L."/>
            <person name="Alikhan N.F."/>
            <person name="Baker D."/>
            <person name="Gharbi K."/>
            <person name="Hall N."/>
            <person name="Watson M."/>
            <person name="Adriaenssens E.M."/>
            <person name="Foster-Nyarko E."/>
            <person name="Jarju S."/>
            <person name="Secka A."/>
            <person name="Antonio M."/>
            <person name="Oren A."/>
            <person name="Chaudhuri R.R."/>
            <person name="La Ragione R."/>
            <person name="Hildebrand F."/>
            <person name="Pallen M.J."/>
        </authorList>
    </citation>
    <scope>NUCLEOTIDE SEQUENCE</scope>
    <source>
        <strain evidence="1">3204</strain>
    </source>
</reference>
<comment type="caution">
    <text evidence="1">The sequence shown here is derived from an EMBL/GenBank/DDBJ whole genome shotgun (WGS) entry which is preliminary data.</text>
</comment>
<sequence>MNQDKKLALIEDVNDLLGKMNKTVDTDGEVKALIQTAYNTINKPEKTTQKYNQISDAIREMNGTFQELAVAKKYHFSAEQNEIINKLRTLSREPMSQKGIGTINGAVW</sequence>
<dbReference type="AlphaFoldDB" id="A0A9D2CPB6"/>
<organism evidence="1 2">
    <name type="scientific">Candidatus Companilactobacillus pullicola</name>
    <dbReference type="NCBI Taxonomy" id="2838523"/>
    <lineage>
        <taxon>Bacteria</taxon>
        <taxon>Bacillati</taxon>
        <taxon>Bacillota</taxon>
        <taxon>Bacilli</taxon>
        <taxon>Lactobacillales</taxon>
        <taxon>Lactobacillaceae</taxon>
        <taxon>Companilactobacillus</taxon>
    </lineage>
</organism>
<name>A0A9D2CPB6_9LACO</name>